<feature type="compositionally biased region" description="Basic and acidic residues" evidence="1">
    <location>
        <begin position="77"/>
        <end position="89"/>
    </location>
</feature>
<sequence>MIDGFGVGRNGALGIGIAIALGRHQTRSVDQGDAQARDIVFFQLAGDVPVEIGLQTLVIAGRRDNGRRRGATGEQQQPRERTVKSDGRGKHIGGAGRIGQAG</sequence>
<evidence type="ECO:0000256" key="1">
    <source>
        <dbReference type="SAM" id="MobiDB-lite"/>
    </source>
</evidence>
<protein>
    <submittedName>
        <fullName evidence="2">Uncharacterized protein</fullName>
    </submittedName>
</protein>
<reference evidence="2 3" key="1">
    <citation type="journal article" date="2016" name="Nat. Commun.">
        <title>Thousands of microbial genomes shed light on interconnected biogeochemical processes in an aquifer system.</title>
        <authorList>
            <person name="Anantharaman K."/>
            <person name="Brown C.T."/>
            <person name="Hug L.A."/>
            <person name="Sharon I."/>
            <person name="Castelle C.J."/>
            <person name="Probst A.J."/>
            <person name="Thomas B.C."/>
            <person name="Singh A."/>
            <person name="Wilkins M.J."/>
            <person name="Karaoz U."/>
            <person name="Brodie E.L."/>
            <person name="Williams K.H."/>
            <person name="Hubbard S.S."/>
            <person name="Banfield J.F."/>
        </authorList>
    </citation>
    <scope>NUCLEOTIDE SEQUENCE [LARGE SCALE GENOMIC DNA]</scope>
</reference>
<feature type="region of interest" description="Disordered" evidence="1">
    <location>
        <begin position="63"/>
        <end position="102"/>
    </location>
</feature>
<organism evidence="2 3">
    <name type="scientific">Candidatus Muproteobacteria bacterium RBG_16_64_11</name>
    <dbReference type="NCBI Taxonomy" id="1817758"/>
    <lineage>
        <taxon>Bacteria</taxon>
        <taxon>Pseudomonadati</taxon>
        <taxon>Pseudomonadota</taxon>
        <taxon>Candidatus Muproteobacteria</taxon>
    </lineage>
</organism>
<feature type="compositionally biased region" description="Gly residues" evidence="1">
    <location>
        <begin position="92"/>
        <end position="102"/>
    </location>
</feature>
<gene>
    <name evidence="2" type="ORF">A2150_00840</name>
</gene>
<name>A0A1F6TIP8_9PROT</name>
<accession>A0A1F6TIP8</accession>
<proteinExistence type="predicted"/>
<dbReference type="EMBL" id="MFSS01000007">
    <property type="protein sequence ID" value="OGI44945.1"/>
    <property type="molecule type" value="Genomic_DNA"/>
</dbReference>
<evidence type="ECO:0000313" key="3">
    <source>
        <dbReference type="Proteomes" id="UP000177925"/>
    </source>
</evidence>
<dbReference type="Proteomes" id="UP000177925">
    <property type="component" value="Unassembled WGS sequence"/>
</dbReference>
<evidence type="ECO:0000313" key="2">
    <source>
        <dbReference type="EMBL" id="OGI44945.1"/>
    </source>
</evidence>
<dbReference type="AlphaFoldDB" id="A0A1F6TIP8"/>
<comment type="caution">
    <text evidence="2">The sequence shown here is derived from an EMBL/GenBank/DDBJ whole genome shotgun (WGS) entry which is preliminary data.</text>
</comment>